<dbReference type="SUPFAM" id="SSF46894">
    <property type="entry name" value="C-terminal effector domain of the bipartite response regulators"/>
    <property type="match status" value="1"/>
</dbReference>
<comment type="caution">
    <text evidence="1">The sequence shown here is derived from an EMBL/GenBank/DDBJ whole genome shotgun (WGS) entry which is preliminary data.</text>
</comment>
<reference evidence="1" key="1">
    <citation type="submission" date="2020-10" db="EMBL/GenBank/DDBJ databases">
        <title>Ca. Dormibacterota MAGs.</title>
        <authorList>
            <person name="Montgomery K."/>
        </authorList>
    </citation>
    <scope>NUCLEOTIDE SEQUENCE [LARGE SCALE GENOMIC DNA]</scope>
    <source>
        <strain evidence="1">SC8812_S17_10</strain>
    </source>
</reference>
<dbReference type="Proteomes" id="UP000612893">
    <property type="component" value="Unassembled WGS sequence"/>
</dbReference>
<accession>A0A934N9S8</accession>
<proteinExistence type="predicted"/>
<dbReference type="GO" id="GO:0003677">
    <property type="term" value="F:DNA binding"/>
    <property type="evidence" value="ECO:0007669"/>
    <property type="project" value="InterPro"/>
</dbReference>
<dbReference type="AlphaFoldDB" id="A0A934N9S8"/>
<organism evidence="1 2">
    <name type="scientific">Candidatus Nephthysia bennettiae</name>
    <dbReference type="NCBI Taxonomy" id="3127016"/>
    <lineage>
        <taxon>Bacteria</taxon>
        <taxon>Bacillati</taxon>
        <taxon>Candidatus Dormiibacterota</taxon>
        <taxon>Candidatus Dormibacteria</taxon>
        <taxon>Candidatus Dormibacterales</taxon>
        <taxon>Candidatus Dormibacteraceae</taxon>
        <taxon>Candidatus Nephthysia</taxon>
    </lineage>
</organism>
<evidence type="ECO:0000313" key="1">
    <source>
        <dbReference type="EMBL" id="MBJ7599328.1"/>
    </source>
</evidence>
<sequence length="197" mass="21937">MVRFHLDRALQLVAHDRWLLGGVHEGKLRVLFDSSPEPDRPFRRIRPLSPLARRCLHEGKPVAVTALGESPPQPVNWEIDWPSLLYAPVGMPGRRPVGLLVLGSRTDHWYVQDEIDYVASLGVTLTSMALSVGGPVDRLRGSERRAAHLVSLGLSASEIAVALDMDRTGAQRLVARVLRKLALRSPRQLSDLWPELE</sequence>
<dbReference type="InterPro" id="IPR016032">
    <property type="entry name" value="Sig_transdc_resp-reg_C-effctor"/>
</dbReference>
<dbReference type="GO" id="GO:0006355">
    <property type="term" value="P:regulation of DNA-templated transcription"/>
    <property type="evidence" value="ECO:0007669"/>
    <property type="project" value="InterPro"/>
</dbReference>
<dbReference type="EMBL" id="JAEKNR010000147">
    <property type="protein sequence ID" value="MBJ7599328.1"/>
    <property type="molecule type" value="Genomic_DNA"/>
</dbReference>
<keyword evidence="2" id="KW-1185">Reference proteome</keyword>
<dbReference type="InterPro" id="IPR036388">
    <property type="entry name" value="WH-like_DNA-bd_sf"/>
</dbReference>
<evidence type="ECO:0000313" key="2">
    <source>
        <dbReference type="Proteomes" id="UP000612893"/>
    </source>
</evidence>
<gene>
    <name evidence="1" type="ORF">JF922_14785</name>
</gene>
<name>A0A934N9S8_9BACT</name>
<dbReference type="SUPFAM" id="SSF55781">
    <property type="entry name" value="GAF domain-like"/>
    <property type="match status" value="1"/>
</dbReference>
<protein>
    <submittedName>
        <fullName evidence="1">GAF domain-containing protein</fullName>
    </submittedName>
</protein>
<dbReference type="Gene3D" id="1.10.10.10">
    <property type="entry name" value="Winged helix-like DNA-binding domain superfamily/Winged helix DNA-binding domain"/>
    <property type="match status" value="1"/>
</dbReference>